<sequence length="105" mass="12144">MIMYKREEFLQSTDCVKQSLARENAGLDWNYAIAKRIDRDLHERLLPFDSSLLIDFAPVLPLISSGYFHTARGIIEGLTVENEELNEIKEWLLQTLEEADETEDA</sequence>
<evidence type="ECO:0000313" key="2">
    <source>
        <dbReference type="Proteomes" id="UP000184275"/>
    </source>
</evidence>
<reference evidence="2" key="1">
    <citation type="submission" date="2016-11" db="EMBL/GenBank/DDBJ databases">
        <authorList>
            <person name="Varghese N."/>
            <person name="Submissions S."/>
        </authorList>
    </citation>
    <scope>NUCLEOTIDE SEQUENCE [LARGE SCALE GENOMIC DNA]</scope>
    <source>
        <strain evidence="2">UWOS</strain>
    </source>
</reference>
<evidence type="ECO:0000313" key="1">
    <source>
        <dbReference type="EMBL" id="SHK72393.1"/>
    </source>
</evidence>
<dbReference type="EMBL" id="FRAW01000015">
    <property type="protein sequence ID" value="SHK72393.1"/>
    <property type="molecule type" value="Genomic_DNA"/>
</dbReference>
<organism evidence="1 2">
    <name type="scientific">Fibrobacter intestinalis</name>
    <dbReference type="NCBI Taxonomy" id="28122"/>
    <lineage>
        <taxon>Bacteria</taxon>
        <taxon>Pseudomonadati</taxon>
        <taxon>Fibrobacterota</taxon>
        <taxon>Fibrobacteria</taxon>
        <taxon>Fibrobacterales</taxon>
        <taxon>Fibrobacteraceae</taxon>
        <taxon>Fibrobacter</taxon>
    </lineage>
</organism>
<gene>
    <name evidence="1" type="ORF">SAMN05720469_11551</name>
</gene>
<keyword evidence="2" id="KW-1185">Reference proteome</keyword>
<dbReference type="Proteomes" id="UP000184275">
    <property type="component" value="Unassembled WGS sequence"/>
</dbReference>
<accession>A0A1M6UTC6</accession>
<protein>
    <submittedName>
        <fullName evidence="1">Uncharacterized protein</fullName>
    </submittedName>
</protein>
<dbReference type="AlphaFoldDB" id="A0A1M6UTC6"/>
<proteinExistence type="predicted"/>
<name>A0A1M6UTC6_9BACT</name>
<dbReference type="RefSeq" id="WP_220387028.1">
    <property type="nucleotide sequence ID" value="NZ_FRAW01000015.1"/>
</dbReference>